<protein>
    <submittedName>
        <fullName evidence="2">Uncharacterized protein</fullName>
    </submittedName>
</protein>
<dbReference type="Proteomes" id="UP000322245">
    <property type="component" value="Unassembled WGS sequence"/>
</dbReference>
<accession>A0A5D3B397</accession>
<gene>
    <name evidence="2" type="ORF">B9479_001070</name>
</gene>
<feature type="compositionally biased region" description="Polar residues" evidence="1">
    <location>
        <begin position="1"/>
        <end position="31"/>
    </location>
</feature>
<evidence type="ECO:0000313" key="3">
    <source>
        <dbReference type="Proteomes" id="UP000322245"/>
    </source>
</evidence>
<comment type="caution">
    <text evidence="2">The sequence shown here is derived from an EMBL/GenBank/DDBJ whole genome shotgun (WGS) entry which is preliminary data.</text>
</comment>
<reference evidence="2 3" key="1">
    <citation type="submission" date="2017-05" db="EMBL/GenBank/DDBJ databases">
        <title>The Genome Sequence of Tsuchiyaea wingfieldii DSM 27421.</title>
        <authorList>
            <person name="Cuomo C."/>
            <person name="Passer A."/>
            <person name="Billmyre B."/>
            <person name="Heitman J."/>
        </authorList>
    </citation>
    <scope>NUCLEOTIDE SEQUENCE [LARGE SCALE GENOMIC DNA]</scope>
    <source>
        <strain evidence="2 3">DSM 27421</strain>
    </source>
</reference>
<keyword evidence="3" id="KW-1185">Reference proteome</keyword>
<sequence length="108" mass="11452">MSPSQSNNSGNTAPASSGYTDYASTHASNTNHRYDNTPALNSAAASMASVTENPGETWGSSNWAPSGSAWDSSRASEMQSRQRDLDAERDERRRAAAGNASSKPPEEK</sequence>
<organism evidence="2 3">
    <name type="scientific">Cryptococcus floricola</name>
    <dbReference type="NCBI Taxonomy" id="2591691"/>
    <lineage>
        <taxon>Eukaryota</taxon>
        <taxon>Fungi</taxon>
        <taxon>Dikarya</taxon>
        <taxon>Basidiomycota</taxon>
        <taxon>Agaricomycotina</taxon>
        <taxon>Tremellomycetes</taxon>
        <taxon>Tremellales</taxon>
        <taxon>Cryptococcaceae</taxon>
        <taxon>Cryptococcus</taxon>
    </lineage>
</organism>
<evidence type="ECO:0000313" key="2">
    <source>
        <dbReference type="EMBL" id="TYJ58245.1"/>
    </source>
</evidence>
<feature type="region of interest" description="Disordered" evidence="1">
    <location>
        <begin position="1"/>
        <end position="108"/>
    </location>
</feature>
<dbReference type="AlphaFoldDB" id="A0A5D3B397"/>
<feature type="compositionally biased region" description="Polar residues" evidence="1">
    <location>
        <begin position="38"/>
        <end position="79"/>
    </location>
</feature>
<feature type="compositionally biased region" description="Basic and acidic residues" evidence="1">
    <location>
        <begin position="80"/>
        <end position="94"/>
    </location>
</feature>
<name>A0A5D3B397_9TREE</name>
<proteinExistence type="predicted"/>
<evidence type="ECO:0000256" key="1">
    <source>
        <dbReference type="SAM" id="MobiDB-lite"/>
    </source>
</evidence>
<dbReference type="EMBL" id="NIDF01000006">
    <property type="protein sequence ID" value="TYJ58245.1"/>
    <property type="molecule type" value="Genomic_DNA"/>
</dbReference>